<dbReference type="AlphaFoldDB" id="A0A0D1X9M8"/>
<protein>
    <submittedName>
        <fullName evidence="1">Uncharacterized protein</fullName>
    </submittedName>
</protein>
<gene>
    <name evidence="1" type="ORF">PV11_00286</name>
</gene>
<dbReference type="HOGENOM" id="CLU_1740546_0_0_1"/>
<dbReference type="Proteomes" id="UP000053599">
    <property type="component" value="Unassembled WGS sequence"/>
</dbReference>
<name>A0A0D1X9M8_9EURO</name>
<proteinExistence type="predicted"/>
<dbReference type="EMBL" id="KN846951">
    <property type="protein sequence ID" value="KIV84511.1"/>
    <property type="molecule type" value="Genomic_DNA"/>
</dbReference>
<accession>A0A0D1X9M8</accession>
<evidence type="ECO:0000313" key="1">
    <source>
        <dbReference type="EMBL" id="KIV84511.1"/>
    </source>
</evidence>
<reference evidence="1 2" key="1">
    <citation type="submission" date="2015-01" db="EMBL/GenBank/DDBJ databases">
        <title>The Genome Sequence of Exophiala sideris CBS121828.</title>
        <authorList>
            <consortium name="The Broad Institute Genomics Platform"/>
            <person name="Cuomo C."/>
            <person name="de Hoog S."/>
            <person name="Gorbushina A."/>
            <person name="Stielow B."/>
            <person name="Teixiera M."/>
            <person name="Abouelleil A."/>
            <person name="Chapman S.B."/>
            <person name="Priest M."/>
            <person name="Young S.K."/>
            <person name="Wortman J."/>
            <person name="Nusbaum C."/>
            <person name="Birren B."/>
        </authorList>
    </citation>
    <scope>NUCLEOTIDE SEQUENCE [LARGE SCALE GENOMIC DNA]</scope>
    <source>
        <strain evidence="1 2">CBS 121828</strain>
    </source>
</reference>
<sequence length="150" mass="16876">MRYITTQVAVLLTTTATFRSTLDGRIHTDSMSCSAPGPRQADTGDTVADLSILSRSLDLTISLSPRNWVLALPEWHRDMEIQITGGPGGKPFYLASLRHMYIYIYIWVFYEQGDWRWNGQTTCLPVWSTRSRGIGEKGELGRSPASAYDE</sequence>
<organism evidence="1 2">
    <name type="scientific">Exophiala sideris</name>
    <dbReference type="NCBI Taxonomy" id="1016849"/>
    <lineage>
        <taxon>Eukaryota</taxon>
        <taxon>Fungi</taxon>
        <taxon>Dikarya</taxon>
        <taxon>Ascomycota</taxon>
        <taxon>Pezizomycotina</taxon>
        <taxon>Eurotiomycetes</taxon>
        <taxon>Chaetothyriomycetidae</taxon>
        <taxon>Chaetothyriales</taxon>
        <taxon>Herpotrichiellaceae</taxon>
        <taxon>Exophiala</taxon>
    </lineage>
</organism>
<evidence type="ECO:0000313" key="2">
    <source>
        <dbReference type="Proteomes" id="UP000053599"/>
    </source>
</evidence>